<keyword evidence="1" id="KW-1133">Transmembrane helix</keyword>
<evidence type="ECO:0000313" key="2">
    <source>
        <dbReference type="EMBL" id="KAF3950449.1"/>
    </source>
</evidence>
<reference evidence="2" key="1">
    <citation type="submission" date="2020-03" db="EMBL/GenBank/DDBJ databases">
        <title>Castanea mollissima Vanexum genome sequencing.</title>
        <authorList>
            <person name="Staton M."/>
        </authorList>
    </citation>
    <scope>NUCLEOTIDE SEQUENCE</scope>
    <source>
        <tissue evidence="2">Leaf</tissue>
    </source>
</reference>
<gene>
    <name evidence="2" type="ORF">CMV_023800</name>
</gene>
<dbReference type="Proteomes" id="UP000737018">
    <property type="component" value="Unassembled WGS sequence"/>
</dbReference>
<evidence type="ECO:0000313" key="3">
    <source>
        <dbReference type="Proteomes" id="UP000737018"/>
    </source>
</evidence>
<dbReference type="AlphaFoldDB" id="A0A8J4QPS4"/>
<sequence length="145" mass="16664">MEGDINQKLLKEKKGAEVTVADEVTHRDRVWSETKKMWVVAGPAIFTRFSTFGINVISQAFIGHIGPTELAAYSIVNTVFLRFSNGILVCFVTSFLLSVVWYQTLACMSDLIRLKILYGLWPFGPLRYGRECRFKYLDGRYRQKL</sequence>
<dbReference type="EMBL" id="JRKL02005454">
    <property type="protein sequence ID" value="KAF3950449.1"/>
    <property type="molecule type" value="Genomic_DNA"/>
</dbReference>
<name>A0A8J4QPS4_9ROSI</name>
<keyword evidence="1" id="KW-0472">Membrane</keyword>
<organism evidence="2 3">
    <name type="scientific">Castanea mollissima</name>
    <name type="common">Chinese chestnut</name>
    <dbReference type="NCBI Taxonomy" id="60419"/>
    <lineage>
        <taxon>Eukaryota</taxon>
        <taxon>Viridiplantae</taxon>
        <taxon>Streptophyta</taxon>
        <taxon>Embryophyta</taxon>
        <taxon>Tracheophyta</taxon>
        <taxon>Spermatophyta</taxon>
        <taxon>Magnoliopsida</taxon>
        <taxon>eudicotyledons</taxon>
        <taxon>Gunneridae</taxon>
        <taxon>Pentapetalae</taxon>
        <taxon>rosids</taxon>
        <taxon>fabids</taxon>
        <taxon>Fagales</taxon>
        <taxon>Fagaceae</taxon>
        <taxon>Castanea</taxon>
    </lineage>
</organism>
<comment type="caution">
    <text evidence="2">The sequence shown here is derived from an EMBL/GenBank/DDBJ whole genome shotgun (WGS) entry which is preliminary data.</text>
</comment>
<keyword evidence="1" id="KW-0812">Transmembrane</keyword>
<feature type="transmembrane region" description="Helical" evidence="1">
    <location>
        <begin position="37"/>
        <end position="62"/>
    </location>
</feature>
<dbReference type="OrthoDB" id="2126698at2759"/>
<proteinExistence type="predicted"/>
<accession>A0A8J4QPS4</accession>
<feature type="transmembrane region" description="Helical" evidence="1">
    <location>
        <begin position="82"/>
        <end position="105"/>
    </location>
</feature>
<protein>
    <submittedName>
        <fullName evidence="2">Uncharacterized protein</fullName>
    </submittedName>
</protein>
<keyword evidence="3" id="KW-1185">Reference proteome</keyword>
<evidence type="ECO:0000256" key="1">
    <source>
        <dbReference type="SAM" id="Phobius"/>
    </source>
</evidence>